<dbReference type="STRING" id="42256.RradSPS_2198"/>
<dbReference type="EMBL" id="CP007514">
    <property type="protein sequence ID" value="AHY47481.1"/>
    <property type="molecule type" value="Genomic_DNA"/>
</dbReference>
<dbReference type="EMBL" id="JAWXXX010000001">
    <property type="protein sequence ID" value="MDX5894885.1"/>
    <property type="molecule type" value="Genomic_DNA"/>
</dbReference>
<sequence length="218" mass="23842">MPEDLMESILSEGSGLPGEDHLPADDRTAVPKPSLSGSGPLDWDERPERVGITFNLSKQLGVRLEEVRQKLQPGEQQGQLSRSELAEAALRLAVEDVHRRGRESDLAKRLEEHSATAGETDRKDGTSETVRRSVSRAGLIIETIYDGEGRIVDEDVVGSVSELPVETEYVDEAGRLVSLARDELGNTFEQVFDENLNPLSTRLLPDTEPGLSGDTSEP</sequence>
<reference evidence="2 4" key="1">
    <citation type="submission" date="2014-03" db="EMBL/GenBank/DDBJ databases">
        <title>Complete genome sequence of the Radio-Resistant Rubrobacter radiotolerans RSPS-4.</title>
        <authorList>
            <person name="Egas C.C."/>
            <person name="Barroso C.C."/>
            <person name="Froufe H.J.C."/>
            <person name="Pacheco J.J."/>
            <person name="Albuquerque L.L."/>
            <person name="da Costa M.M.S."/>
        </authorList>
    </citation>
    <scope>NUCLEOTIDE SEQUENCE [LARGE SCALE GENOMIC DNA]</scope>
    <source>
        <strain evidence="2 4">RSPS-4</strain>
    </source>
</reference>
<evidence type="ECO:0000313" key="4">
    <source>
        <dbReference type="Proteomes" id="UP000025229"/>
    </source>
</evidence>
<name>A0A023X5K1_RUBRA</name>
<feature type="compositionally biased region" description="Basic and acidic residues" evidence="1">
    <location>
        <begin position="101"/>
        <end position="131"/>
    </location>
</feature>
<organism evidence="2 4">
    <name type="scientific">Rubrobacter radiotolerans</name>
    <name type="common">Arthrobacter radiotolerans</name>
    <dbReference type="NCBI Taxonomy" id="42256"/>
    <lineage>
        <taxon>Bacteria</taxon>
        <taxon>Bacillati</taxon>
        <taxon>Actinomycetota</taxon>
        <taxon>Rubrobacteria</taxon>
        <taxon>Rubrobacterales</taxon>
        <taxon>Rubrobacteraceae</taxon>
        <taxon>Rubrobacter</taxon>
    </lineage>
</organism>
<dbReference type="HOGENOM" id="CLU_1266123_0_0_11"/>
<feature type="region of interest" description="Disordered" evidence="1">
    <location>
        <begin position="101"/>
        <end position="132"/>
    </location>
</feature>
<feature type="compositionally biased region" description="Basic and acidic residues" evidence="1">
    <location>
        <begin position="18"/>
        <end position="29"/>
    </location>
</feature>
<feature type="region of interest" description="Disordered" evidence="1">
    <location>
        <begin position="1"/>
        <end position="48"/>
    </location>
</feature>
<feature type="region of interest" description="Disordered" evidence="1">
    <location>
        <begin position="199"/>
        <end position="218"/>
    </location>
</feature>
<dbReference type="Proteomes" id="UP001281130">
    <property type="component" value="Unassembled WGS sequence"/>
</dbReference>
<dbReference type="Proteomes" id="UP000025229">
    <property type="component" value="Chromosome"/>
</dbReference>
<evidence type="ECO:0008006" key="5">
    <source>
        <dbReference type="Google" id="ProtNLM"/>
    </source>
</evidence>
<evidence type="ECO:0000256" key="1">
    <source>
        <dbReference type="SAM" id="MobiDB-lite"/>
    </source>
</evidence>
<reference evidence="3" key="2">
    <citation type="submission" date="2023-11" db="EMBL/GenBank/DDBJ databases">
        <title>MicrobeMod: A computational toolkit for identifying prokaryotic methylation and restriction-modification with nanopore sequencing.</title>
        <authorList>
            <person name="Crits-Christoph A."/>
            <person name="Kang S.C."/>
            <person name="Lee H."/>
            <person name="Ostrov N."/>
        </authorList>
    </citation>
    <scope>NUCLEOTIDE SEQUENCE</scope>
    <source>
        <strain evidence="3">ATCC 51242</strain>
    </source>
</reference>
<dbReference type="RefSeq" id="WP_038682690.1">
    <property type="nucleotide sequence ID" value="NZ_CP007514.1"/>
</dbReference>
<evidence type="ECO:0000313" key="2">
    <source>
        <dbReference type="EMBL" id="AHY47481.1"/>
    </source>
</evidence>
<dbReference type="AlphaFoldDB" id="A0A023X5K1"/>
<gene>
    <name evidence="2" type="ORF">RradSPS_2198</name>
    <name evidence="3" type="ORF">SIL72_12725</name>
</gene>
<keyword evidence="4" id="KW-1185">Reference proteome</keyword>
<evidence type="ECO:0000313" key="3">
    <source>
        <dbReference type="EMBL" id="MDX5894885.1"/>
    </source>
</evidence>
<accession>A0A023X5K1</accession>
<protein>
    <recommendedName>
        <fullName evidence="5">Ribbon-helix-helix protein, copG family</fullName>
    </recommendedName>
</protein>
<proteinExistence type="predicted"/>
<dbReference type="KEGG" id="rrd:RradSPS_2198"/>